<dbReference type="Gene3D" id="1.10.3210.10">
    <property type="entry name" value="Hypothetical protein af1432"/>
    <property type="match status" value="1"/>
</dbReference>
<dbReference type="Proteomes" id="UP000269692">
    <property type="component" value="Unassembled WGS sequence"/>
</dbReference>
<sequence length="231" mass="24941">MSARTPAPWIQTGTGRALDLMAPTAAMIDLDTDVAEALAREPRFGGHVRGGPYSVAQHMVLGADAIVAQTGSIETAQAFILHDAHEYACKDIMTPLAQALDLRVGKVIEDHLRLAGTPPTMIAGAGAGIFRIALAGLKADLDRAIHAAAGHPWPLAPEIARRVAEWDLAMLAAERRHLLAPAPKPWDPAVEDWAPAKLKGRIQVWPWPKAADEWRARLHTYFPHLAAKRAA</sequence>
<keyword evidence="2" id="KW-1185">Reference proteome</keyword>
<reference evidence="1 2" key="1">
    <citation type="submission" date="2018-10" db="EMBL/GenBank/DDBJ databases">
        <title>Xanthobacter tagetidis genome sequencing and assembly.</title>
        <authorList>
            <person name="Maclea K.S."/>
            <person name="Goen A.E."/>
            <person name="Fatima S.A."/>
        </authorList>
    </citation>
    <scope>NUCLEOTIDE SEQUENCE [LARGE SCALE GENOMIC DNA]</scope>
    <source>
        <strain evidence="1 2">ATCC 700314</strain>
    </source>
</reference>
<dbReference type="AlphaFoldDB" id="A0A3L7AJ57"/>
<evidence type="ECO:0000313" key="2">
    <source>
        <dbReference type="Proteomes" id="UP000269692"/>
    </source>
</evidence>
<comment type="caution">
    <text evidence="1">The sequence shown here is derived from an EMBL/GenBank/DDBJ whole genome shotgun (WGS) entry which is preliminary data.</text>
</comment>
<dbReference type="OrthoDB" id="1099791at2"/>
<accession>A0A3L7AJ57</accession>
<organism evidence="1 2">
    <name type="scientific">Xanthobacter tagetidis</name>
    <dbReference type="NCBI Taxonomy" id="60216"/>
    <lineage>
        <taxon>Bacteria</taxon>
        <taxon>Pseudomonadati</taxon>
        <taxon>Pseudomonadota</taxon>
        <taxon>Alphaproteobacteria</taxon>
        <taxon>Hyphomicrobiales</taxon>
        <taxon>Xanthobacteraceae</taxon>
        <taxon>Xanthobacter</taxon>
    </lineage>
</organism>
<evidence type="ECO:0000313" key="1">
    <source>
        <dbReference type="EMBL" id="RLP80546.1"/>
    </source>
</evidence>
<name>A0A3L7AJ57_9HYPH</name>
<dbReference type="EMBL" id="RCTF01000003">
    <property type="protein sequence ID" value="RLP80546.1"/>
    <property type="molecule type" value="Genomic_DNA"/>
</dbReference>
<protein>
    <recommendedName>
        <fullName evidence="3">Phosphohydrolase</fullName>
    </recommendedName>
</protein>
<evidence type="ECO:0008006" key="3">
    <source>
        <dbReference type="Google" id="ProtNLM"/>
    </source>
</evidence>
<dbReference type="RefSeq" id="WP_121622339.1">
    <property type="nucleotide sequence ID" value="NZ_JACIIW010000006.1"/>
</dbReference>
<gene>
    <name evidence="1" type="ORF">D9R14_05725</name>
</gene>
<proteinExistence type="predicted"/>
<dbReference type="SUPFAM" id="SSF109604">
    <property type="entry name" value="HD-domain/PDEase-like"/>
    <property type="match status" value="1"/>
</dbReference>